<sequence length="171" mass="18030">MNPQTQDAQASITQWTQDVNTVNSFLNTVSGIIGDSATLGSAAQTALNSATDEPCQLMTLSSAPDLMDVPAFTCAVQDLMEVFDTHVLMPLTKILVNPSETTTAQAAVDEINFFRCCNVLPDVDVLFVNTIADQVLTGLASSVGREGACTGTQDQCPQKCVLLDGADGQRG</sequence>
<gene>
    <name evidence="1" type="ORF">LTR09_004977</name>
</gene>
<organism evidence="1 2">
    <name type="scientific">Extremus antarcticus</name>
    <dbReference type="NCBI Taxonomy" id="702011"/>
    <lineage>
        <taxon>Eukaryota</taxon>
        <taxon>Fungi</taxon>
        <taxon>Dikarya</taxon>
        <taxon>Ascomycota</taxon>
        <taxon>Pezizomycotina</taxon>
        <taxon>Dothideomycetes</taxon>
        <taxon>Dothideomycetidae</taxon>
        <taxon>Mycosphaerellales</taxon>
        <taxon>Extremaceae</taxon>
        <taxon>Extremus</taxon>
    </lineage>
</organism>
<name>A0AAJ0DQA5_9PEZI</name>
<protein>
    <submittedName>
        <fullName evidence="1">Uncharacterized protein</fullName>
    </submittedName>
</protein>
<comment type="caution">
    <text evidence="1">The sequence shown here is derived from an EMBL/GenBank/DDBJ whole genome shotgun (WGS) entry which is preliminary data.</text>
</comment>
<proteinExistence type="predicted"/>
<reference evidence="1" key="1">
    <citation type="submission" date="2023-04" db="EMBL/GenBank/DDBJ databases">
        <title>Black Yeasts Isolated from many extreme environments.</title>
        <authorList>
            <person name="Coleine C."/>
            <person name="Stajich J.E."/>
            <person name="Selbmann L."/>
        </authorList>
    </citation>
    <scope>NUCLEOTIDE SEQUENCE</scope>
    <source>
        <strain evidence="1">CCFEE 5312</strain>
    </source>
</reference>
<dbReference type="Proteomes" id="UP001271007">
    <property type="component" value="Unassembled WGS sequence"/>
</dbReference>
<evidence type="ECO:0000313" key="2">
    <source>
        <dbReference type="Proteomes" id="UP001271007"/>
    </source>
</evidence>
<keyword evidence="2" id="KW-1185">Reference proteome</keyword>
<dbReference type="EMBL" id="JAWDJX010000013">
    <property type="protein sequence ID" value="KAK3054199.1"/>
    <property type="molecule type" value="Genomic_DNA"/>
</dbReference>
<accession>A0AAJ0DQA5</accession>
<dbReference type="AlphaFoldDB" id="A0AAJ0DQA5"/>
<evidence type="ECO:0000313" key="1">
    <source>
        <dbReference type="EMBL" id="KAK3054199.1"/>
    </source>
</evidence>